<proteinExistence type="predicted"/>
<dbReference type="InterPro" id="IPR046720">
    <property type="entry name" value="DUF6612"/>
</dbReference>
<keyword evidence="2" id="KW-0732">Signal</keyword>
<feature type="chain" id="PRO_5047187018" evidence="2">
    <location>
        <begin position="20"/>
        <end position="307"/>
    </location>
</feature>
<dbReference type="Gene3D" id="2.50.20.20">
    <property type="match status" value="1"/>
</dbReference>
<name>A0ABW3LN53_9BACI</name>
<evidence type="ECO:0000256" key="1">
    <source>
        <dbReference type="SAM" id="MobiDB-lite"/>
    </source>
</evidence>
<evidence type="ECO:0000256" key="2">
    <source>
        <dbReference type="SAM" id="SignalP"/>
    </source>
</evidence>
<dbReference type="Proteomes" id="UP001597040">
    <property type="component" value="Unassembled WGS sequence"/>
</dbReference>
<evidence type="ECO:0000313" key="3">
    <source>
        <dbReference type="EMBL" id="MFD1039782.1"/>
    </source>
</evidence>
<keyword evidence="4" id="KW-1185">Reference proteome</keyword>
<dbReference type="Pfam" id="PF20316">
    <property type="entry name" value="DUF6612"/>
    <property type="match status" value="1"/>
</dbReference>
<dbReference type="RefSeq" id="WP_390363437.1">
    <property type="nucleotide sequence ID" value="NZ_JBHTKJ010000046.1"/>
</dbReference>
<organism evidence="3 4">
    <name type="scientific">Virgibacillus byunsanensis</name>
    <dbReference type="NCBI Taxonomy" id="570945"/>
    <lineage>
        <taxon>Bacteria</taxon>
        <taxon>Bacillati</taxon>
        <taxon>Bacillota</taxon>
        <taxon>Bacilli</taxon>
        <taxon>Bacillales</taxon>
        <taxon>Bacillaceae</taxon>
        <taxon>Virgibacillus</taxon>
    </lineage>
</organism>
<sequence>MKKITAFIFIVLLMLVACSDDSSSKDDDLDNATNTVEDQENKVSEDNAENKDKAAKEDTGEESKSVDAIGSDAEQLLIKSAEAMAGLSSFRAKGQYIDDSTINGQNDRAETSLAIEMVLTESITTMHALSNTVTNTGTGGEMEMYLAEENMYIKSPDEAQWFSMATNTDSGEMYDMFTVLQADQLEEYITESNAFEVTDNGDHYVLSFTGNDEQYKSVVMGASIAVVSDVFKEHYENMKVSGTYNIMIDKETYYMVGYDLEYESTTTGEMGDMESYHKATYTLSDYNAYDEITVPEEIVEEAISIGN</sequence>
<comment type="caution">
    <text evidence="3">The sequence shown here is derived from an EMBL/GenBank/DDBJ whole genome shotgun (WGS) entry which is preliminary data.</text>
</comment>
<reference evidence="4" key="1">
    <citation type="journal article" date="2019" name="Int. J. Syst. Evol. Microbiol.">
        <title>The Global Catalogue of Microorganisms (GCM) 10K type strain sequencing project: providing services to taxonomists for standard genome sequencing and annotation.</title>
        <authorList>
            <consortium name="The Broad Institute Genomics Platform"/>
            <consortium name="The Broad Institute Genome Sequencing Center for Infectious Disease"/>
            <person name="Wu L."/>
            <person name="Ma J."/>
        </authorList>
    </citation>
    <scope>NUCLEOTIDE SEQUENCE [LARGE SCALE GENOMIC DNA]</scope>
    <source>
        <strain evidence="4">CCUG 56754</strain>
    </source>
</reference>
<protein>
    <submittedName>
        <fullName evidence="3">DUF6612 family protein</fullName>
    </submittedName>
</protein>
<evidence type="ECO:0000313" key="4">
    <source>
        <dbReference type="Proteomes" id="UP001597040"/>
    </source>
</evidence>
<feature type="signal peptide" evidence="2">
    <location>
        <begin position="1"/>
        <end position="19"/>
    </location>
</feature>
<dbReference type="EMBL" id="JBHTKJ010000046">
    <property type="protein sequence ID" value="MFD1039782.1"/>
    <property type="molecule type" value="Genomic_DNA"/>
</dbReference>
<dbReference type="PROSITE" id="PS51257">
    <property type="entry name" value="PROKAR_LIPOPROTEIN"/>
    <property type="match status" value="1"/>
</dbReference>
<feature type="compositionally biased region" description="Basic and acidic residues" evidence="1">
    <location>
        <begin position="39"/>
        <end position="65"/>
    </location>
</feature>
<accession>A0ABW3LN53</accession>
<feature type="region of interest" description="Disordered" evidence="1">
    <location>
        <begin position="21"/>
        <end position="68"/>
    </location>
</feature>
<gene>
    <name evidence="3" type="ORF">ACFQ3N_15455</name>
</gene>